<name>A0ACC2ZHS9_9PEZI</name>
<organism evidence="1 2">
    <name type="scientific">Coniosporium tulheliwenetii</name>
    <dbReference type="NCBI Taxonomy" id="3383036"/>
    <lineage>
        <taxon>Eukaryota</taxon>
        <taxon>Fungi</taxon>
        <taxon>Dikarya</taxon>
        <taxon>Ascomycota</taxon>
        <taxon>Pezizomycotina</taxon>
        <taxon>Dothideomycetes</taxon>
        <taxon>Dothideomycetes incertae sedis</taxon>
        <taxon>Coniosporium</taxon>
    </lineage>
</organism>
<gene>
    <name evidence="1" type="ORF">H2199_002070</name>
</gene>
<dbReference type="EMBL" id="JAPDRP010000005">
    <property type="protein sequence ID" value="KAJ9647084.1"/>
    <property type="molecule type" value="Genomic_DNA"/>
</dbReference>
<sequence>MFSEGYIQKVLFVVSRGLSGHGLLVLAFTIVYVTADLYGTLLWALDAPGYTSVKQNVTAASAVNSLLEHPGYLVQWSRPAGDMASLENEMQEVMGANLFKPGFNFTLTGENHVGQPVTVPSTRAFDDEVRPRIWLDNEGLSVSIESATIAATTGRTSNSTLEDIGYVCPEVDSGNNSLVWNCTYANRYASSFLENFVGRPTVHWDDESDQQGESKYLSPRRQDNPWQSLGRGGSTAIMKQIFTVTKGRTRHTFIQTTFRVAAVTDPGILFSTAEIESLIRRTWSTDPVEQQHPFIPRLAASIVGAQRRDKSFMFGVSSGTNGTSVSQTLWELLSPEYFPGKSSFSVYKMVLVQIALLRSDINFLPEPVQPAEACDIYFMNNAHGGRLDGTIPPNCLGVNTGVGSKLKGRFLGQVDASAVFIADTLGDGTSNISDVALNQQSYEWLLKHETRLESLLLSRGLILGLDPSLVTLETSTIKPAISYLQVVLVLAAVLAFAVSWACLFFFGEGHYSSSLLANLLATTGANQAGDSRSPGYVRRVPEIKLRDTGAAVVMATPFGIFRHDVSGSPSPVQLYPAGSDSSKHEGPYPSAQEIIPTPNPEQKAPLLWARPSDV</sequence>
<reference evidence="1" key="1">
    <citation type="submission" date="2022-10" db="EMBL/GenBank/DDBJ databases">
        <title>Culturing micro-colonial fungi from biological soil crusts in the Mojave desert and describing Neophaeococcomyces mojavensis, and introducing the new genera and species Taxawa tesnikishii.</title>
        <authorList>
            <person name="Kurbessoian T."/>
            <person name="Stajich J.E."/>
        </authorList>
    </citation>
    <scope>NUCLEOTIDE SEQUENCE</scope>
    <source>
        <strain evidence="1">JES_115</strain>
    </source>
</reference>
<accession>A0ACC2ZHS9</accession>
<comment type="caution">
    <text evidence="1">The sequence shown here is derived from an EMBL/GenBank/DDBJ whole genome shotgun (WGS) entry which is preliminary data.</text>
</comment>
<proteinExistence type="predicted"/>
<evidence type="ECO:0000313" key="1">
    <source>
        <dbReference type="EMBL" id="KAJ9647084.1"/>
    </source>
</evidence>
<evidence type="ECO:0000313" key="2">
    <source>
        <dbReference type="Proteomes" id="UP001172680"/>
    </source>
</evidence>
<protein>
    <submittedName>
        <fullName evidence="1">Uncharacterized protein</fullName>
    </submittedName>
</protein>
<keyword evidence="2" id="KW-1185">Reference proteome</keyword>
<dbReference type="Proteomes" id="UP001172680">
    <property type="component" value="Unassembled WGS sequence"/>
</dbReference>